<evidence type="ECO:0000256" key="4">
    <source>
        <dbReference type="SAM" id="MobiDB-lite"/>
    </source>
</evidence>
<dbReference type="GO" id="GO:0097745">
    <property type="term" value="P:mitochondrial tRNA 5'-end processing"/>
    <property type="evidence" value="ECO:0007669"/>
    <property type="project" value="TreeGrafter"/>
</dbReference>
<dbReference type="InterPro" id="IPR038459">
    <property type="entry name" value="MT_TRM10-typ_sf"/>
</dbReference>
<reference evidence="7" key="1">
    <citation type="submission" date="2022-11" db="UniProtKB">
        <authorList>
            <consortium name="WormBaseParasite"/>
        </authorList>
    </citation>
    <scope>IDENTIFICATION</scope>
</reference>
<dbReference type="GO" id="GO:0008168">
    <property type="term" value="F:methyltransferase activity"/>
    <property type="evidence" value="ECO:0007669"/>
    <property type="project" value="UniProtKB-KW"/>
</dbReference>
<dbReference type="WBParaSite" id="Gr19_v10_g15203.t1">
    <property type="protein sequence ID" value="Gr19_v10_g15203.t1"/>
    <property type="gene ID" value="Gr19_v10_g15203"/>
</dbReference>
<keyword evidence="2" id="KW-0808">Transferase</keyword>
<evidence type="ECO:0000313" key="6">
    <source>
        <dbReference type="Proteomes" id="UP000887572"/>
    </source>
</evidence>
<feature type="compositionally biased region" description="Basic and acidic residues" evidence="4">
    <location>
        <begin position="122"/>
        <end position="131"/>
    </location>
</feature>
<feature type="region of interest" description="Disordered" evidence="4">
    <location>
        <begin position="117"/>
        <end position="150"/>
    </location>
</feature>
<keyword evidence="1" id="KW-0489">Methyltransferase</keyword>
<keyword evidence="6" id="KW-1185">Reference proteome</keyword>
<dbReference type="PANTHER" id="PTHR13563">
    <property type="entry name" value="TRNA (GUANINE-9-) METHYLTRANSFERASE"/>
    <property type="match status" value="1"/>
</dbReference>
<proteinExistence type="predicted"/>
<dbReference type="GO" id="GO:0070131">
    <property type="term" value="P:positive regulation of mitochondrial translation"/>
    <property type="evidence" value="ECO:0007669"/>
    <property type="project" value="TreeGrafter"/>
</dbReference>
<sequence length="437" mass="50467">MKLDSLTYRIIWRLKKAFFRFPDQWGPRPIVEQEPCRQFLPPARVLQDVQQSKCPERVANFERLCAQLQLLPRLTTYLPEQLEERDWHNLLAIQSAKERCEHLTFLVKRHKKKAKTAQQKQFFKERKRAEKEEEDEKEAEEDKEEVGSSSGIERAFKDRAIQVPYITNVQRAAASHRYIRSLQLAETPRIAIDCRFLPLHSVRGLNLTMRQLCMLLSANRDRQSPWPIHFVNFPSSAADDDDDDNGTAVQAQRRKHLGILDSPWSITGEATSASYLELFPALHAAQKIVYLSPHSDESLTRVDADACYVIGAIVDRAREPRIPLKASRVVSEQELLPCRRLPIPSEFLRGGNPMLTLVQVLAILQHVFDSRSGDDWHGAFEKHIPLRKQMSPAEKNPFMRLRYANIHARNREVLRIVEERTTAATSVERGVSFFGRH</sequence>
<dbReference type="GO" id="GO:0032259">
    <property type="term" value="P:methylation"/>
    <property type="evidence" value="ECO:0007669"/>
    <property type="project" value="UniProtKB-KW"/>
</dbReference>
<evidence type="ECO:0000256" key="1">
    <source>
        <dbReference type="ARBA" id="ARBA00022603"/>
    </source>
</evidence>
<feature type="domain" description="SAM-dependent MTase TRM10-type" evidence="5">
    <location>
        <begin position="174"/>
        <end position="391"/>
    </location>
</feature>
<dbReference type="Gene3D" id="3.40.1280.30">
    <property type="match status" value="1"/>
</dbReference>
<dbReference type="InterPro" id="IPR028564">
    <property type="entry name" value="MT_TRM10-typ"/>
</dbReference>
<dbReference type="GO" id="GO:0005654">
    <property type="term" value="C:nucleoplasm"/>
    <property type="evidence" value="ECO:0007669"/>
    <property type="project" value="TreeGrafter"/>
</dbReference>
<evidence type="ECO:0000256" key="2">
    <source>
        <dbReference type="ARBA" id="ARBA00022679"/>
    </source>
</evidence>
<dbReference type="PROSITE" id="PS51675">
    <property type="entry name" value="SAM_MT_TRM10"/>
    <property type="match status" value="1"/>
</dbReference>
<feature type="compositionally biased region" description="Acidic residues" evidence="4">
    <location>
        <begin position="132"/>
        <end position="144"/>
    </location>
</feature>
<dbReference type="GO" id="GO:0005739">
    <property type="term" value="C:mitochondrion"/>
    <property type="evidence" value="ECO:0007669"/>
    <property type="project" value="TreeGrafter"/>
</dbReference>
<dbReference type="PANTHER" id="PTHR13563:SF5">
    <property type="entry name" value="TRNA METHYLTRANSFERASE 10 HOMOLOG C"/>
    <property type="match status" value="1"/>
</dbReference>
<name>A0A914HA67_GLORO</name>
<evidence type="ECO:0000256" key="3">
    <source>
        <dbReference type="ARBA" id="ARBA00022691"/>
    </source>
</evidence>
<dbReference type="AlphaFoldDB" id="A0A914HA67"/>
<protein>
    <submittedName>
        <fullName evidence="7">SAM-dependent MTase TRM10-type domain-containing protein</fullName>
    </submittedName>
</protein>
<dbReference type="Proteomes" id="UP000887572">
    <property type="component" value="Unplaced"/>
</dbReference>
<evidence type="ECO:0000259" key="5">
    <source>
        <dbReference type="PROSITE" id="PS51675"/>
    </source>
</evidence>
<evidence type="ECO:0000313" key="7">
    <source>
        <dbReference type="WBParaSite" id="Gr19_v10_g15203.t1"/>
    </source>
</evidence>
<keyword evidence="3" id="KW-0949">S-adenosyl-L-methionine</keyword>
<dbReference type="InterPro" id="IPR007356">
    <property type="entry name" value="tRNA_m1G_MeTrfase_euk"/>
</dbReference>
<accession>A0A914HA67</accession>
<dbReference type="GO" id="GO:0000049">
    <property type="term" value="F:tRNA binding"/>
    <property type="evidence" value="ECO:0007669"/>
    <property type="project" value="TreeGrafter"/>
</dbReference>
<organism evidence="6 7">
    <name type="scientific">Globodera rostochiensis</name>
    <name type="common">Golden nematode worm</name>
    <name type="synonym">Heterodera rostochiensis</name>
    <dbReference type="NCBI Taxonomy" id="31243"/>
    <lineage>
        <taxon>Eukaryota</taxon>
        <taxon>Metazoa</taxon>
        <taxon>Ecdysozoa</taxon>
        <taxon>Nematoda</taxon>
        <taxon>Chromadorea</taxon>
        <taxon>Rhabditida</taxon>
        <taxon>Tylenchina</taxon>
        <taxon>Tylenchomorpha</taxon>
        <taxon>Tylenchoidea</taxon>
        <taxon>Heteroderidae</taxon>
        <taxon>Heteroderinae</taxon>
        <taxon>Globodera</taxon>
    </lineage>
</organism>